<dbReference type="Gene3D" id="2.60.110.10">
    <property type="entry name" value="Thaumatin"/>
    <property type="match status" value="1"/>
</dbReference>
<dbReference type="Pfam" id="PF00314">
    <property type="entry name" value="Thaumatin"/>
    <property type="match status" value="2"/>
</dbReference>
<accession>A0A0W0X156</accession>
<evidence type="ECO:0000313" key="3">
    <source>
        <dbReference type="Proteomes" id="UP000054858"/>
    </source>
</evidence>
<name>A0A0W0X156_9GAMM</name>
<proteinExistence type="predicted"/>
<dbReference type="SMART" id="SM00205">
    <property type="entry name" value="THN"/>
    <property type="match status" value="1"/>
</dbReference>
<reference evidence="2 3" key="1">
    <citation type="submission" date="2015-11" db="EMBL/GenBank/DDBJ databases">
        <title>Genomic analysis of 38 Legionella species identifies large and diverse effector repertoires.</title>
        <authorList>
            <person name="Burstein D."/>
            <person name="Amaro F."/>
            <person name="Zusman T."/>
            <person name="Lifshitz Z."/>
            <person name="Cohen O."/>
            <person name="Gilbert J.A."/>
            <person name="Pupko T."/>
            <person name="Shuman H.A."/>
            <person name="Segal G."/>
        </authorList>
    </citation>
    <scope>NUCLEOTIDE SEQUENCE [LARGE SCALE GENOMIC DNA]</scope>
    <source>
        <strain evidence="2 3">Oak Ridge-10</strain>
    </source>
</reference>
<keyword evidence="1" id="KW-0732">Signal</keyword>
<feature type="signal peptide" evidence="1">
    <location>
        <begin position="1"/>
        <end position="23"/>
    </location>
</feature>
<dbReference type="SUPFAM" id="SSF49870">
    <property type="entry name" value="Osmotin, thaumatin-like protein"/>
    <property type="match status" value="1"/>
</dbReference>
<dbReference type="PANTHER" id="PTHR31048">
    <property type="entry name" value="OS03G0233200 PROTEIN"/>
    <property type="match status" value="1"/>
</dbReference>
<dbReference type="AlphaFoldDB" id="A0A0W0X156"/>
<dbReference type="RefSeq" id="WP_025384626.1">
    <property type="nucleotide sequence ID" value="NZ_LCUA01000003.1"/>
</dbReference>
<organism evidence="2 3">
    <name type="scientific">Legionella oakridgensis</name>
    <dbReference type="NCBI Taxonomy" id="29423"/>
    <lineage>
        <taxon>Bacteria</taxon>
        <taxon>Pseudomonadati</taxon>
        <taxon>Pseudomonadota</taxon>
        <taxon>Gammaproteobacteria</taxon>
        <taxon>Legionellales</taxon>
        <taxon>Legionellaceae</taxon>
        <taxon>Legionella</taxon>
    </lineage>
</organism>
<feature type="chain" id="PRO_5006916051" evidence="1">
    <location>
        <begin position="24"/>
        <end position="623"/>
    </location>
</feature>
<dbReference type="InterPro" id="IPR037176">
    <property type="entry name" value="Osmotin/thaumatin-like_sf"/>
</dbReference>
<dbReference type="InterPro" id="IPR001938">
    <property type="entry name" value="Thaumatin"/>
</dbReference>
<sequence>MKKYILYIIFTLISFSVAFPVTATSTFSVETPAVIQNMVPGSSQDLVYTITTTVPLPSAVDVHCEFTSNHPELTASFNNNGCVSSGGVGVQAGHPVTIQLTLTTTKKVKGPVTGTVMFTKTNGRGKTEPTQTFKIPITIPTSTQRVITFKNYCPFNVWLGAASASAPAKNKNVIACTSDAQCAAYTFSSCVNGFCGGGACRADADCVNTHAKTCAVPAGGTSAACTHCDSDNDCITGAQCDTTNNLCFWTVPAPQNAAQKHYRLSPYKNDGKPASNSLILPDNSGVNGYTLLWSGGFAGRTGCTFAQNKLTCKTANCNNNGIGDGQGGCQLGESFEAPSTLAEATFVGLTPDTYDITVINGLTLPVAIYPSGNSKGTPQKYNNPYLCAMAGSPSKIVTNAGSIGGCSWSFSPASVAFRWVDSNNNTPCTQDTTCQAINSKFRCGLTQDAITQNSAQTTCGTPLGYWNQNEICAKNDQYNQAGIVDCTENNIGNAGNSIIDLLKCAGGAAVSCFNVSTVNETCCGCTNWQDQGIIIPTQASIVQQCQYPNSNWGAGSTKQATLSGAVLPGLVWLKQGCPSAYVYPYDDKASTFTCPSNNGQSAVNYTIEFCPGGKTGSLVEVID</sequence>
<dbReference type="EMBL" id="LNYP01000029">
    <property type="protein sequence ID" value="KTD38290.1"/>
    <property type="molecule type" value="Genomic_DNA"/>
</dbReference>
<evidence type="ECO:0000313" key="2">
    <source>
        <dbReference type="EMBL" id="KTD38290.1"/>
    </source>
</evidence>
<gene>
    <name evidence="2" type="ORF">Loak_1966</name>
</gene>
<dbReference type="PROSITE" id="PS51367">
    <property type="entry name" value="THAUMATIN_2"/>
    <property type="match status" value="1"/>
</dbReference>
<comment type="caution">
    <text evidence="2">The sequence shown here is derived from an EMBL/GenBank/DDBJ whole genome shotgun (WGS) entry which is preliminary data.</text>
</comment>
<evidence type="ECO:0000256" key="1">
    <source>
        <dbReference type="SAM" id="SignalP"/>
    </source>
</evidence>
<protein>
    <submittedName>
        <fullName evidence="2">Thaumatin domain-containing protein</fullName>
    </submittedName>
</protein>
<dbReference type="Proteomes" id="UP000054858">
    <property type="component" value="Unassembled WGS sequence"/>
</dbReference>
<dbReference type="PATRIC" id="fig|29423.5.peg.2063"/>